<protein>
    <recommendedName>
        <fullName evidence="3">Type II toxin-antitoxin system HicA family toxin</fullName>
    </recommendedName>
</protein>
<dbReference type="AlphaFoldDB" id="A0A081BRU8"/>
<dbReference type="HOGENOM" id="CLU_2140932_0_0_0"/>
<reference evidence="1" key="1">
    <citation type="journal article" date="2015" name="PeerJ">
        <title>First genomic representation of candidate bacterial phylum KSB3 points to enhanced environmental sensing as a trigger of wastewater bulking.</title>
        <authorList>
            <person name="Sekiguchi Y."/>
            <person name="Ohashi A."/>
            <person name="Parks D.H."/>
            <person name="Yamauchi T."/>
            <person name="Tyson G.W."/>
            <person name="Hugenholtz P."/>
        </authorList>
    </citation>
    <scope>NUCLEOTIDE SEQUENCE [LARGE SCALE GENOMIC DNA]</scope>
</reference>
<gene>
    <name evidence="1" type="ORF">U14_05407</name>
</gene>
<evidence type="ECO:0008006" key="3">
    <source>
        <dbReference type="Google" id="ProtNLM"/>
    </source>
</evidence>
<name>A0A081BRU8_9BACT</name>
<evidence type="ECO:0000313" key="1">
    <source>
        <dbReference type="EMBL" id="GAK54129.1"/>
    </source>
</evidence>
<organism evidence="1">
    <name type="scientific">Candidatus Moduliflexus flocculans</name>
    <dbReference type="NCBI Taxonomy" id="1499966"/>
    <lineage>
        <taxon>Bacteria</taxon>
        <taxon>Candidatus Moduliflexota</taxon>
        <taxon>Candidatus Moduliflexia</taxon>
        <taxon>Candidatus Moduliflexales</taxon>
        <taxon>Candidatus Moduliflexaceae</taxon>
    </lineage>
</organism>
<evidence type="ECO:0000313" key="2">
    <source>
        <dbReference type="Proteomes" id="UP000030700"/>
    </source>
</evidence>
<sequence>MSRTDKIIAKWRTKPTTVEKEEVFCVLRRYGFDIELKRGSHTIISHAQLAGLPHYGLNGEFCLPVHNGRKIKGFHLKRVLDAVECVLIVMQDGRDNADGEESGFLSEYFLPD</sequence>
<keyword evidence="2" id="KW-1185">Reference proteome</keyword>
<dbReference type="EMBL" id="DF820460">
    <property type="protein sequence ID" value="GAK54129.1"/>
    <property type="molecule type" value="Genomic_DNA"/>
</dbReference>
<accession>A0A081BRU8</accession>
<dbReference type="Proteomes" id="UP000030700">
    <property type="component" value="Unassembled WGS sequence"/>
</dbReference>
<proteinExistence type="predicted"/>